<dbReference type="CDD" id="cd18138">
    <property type="entry name" value="HLD_clamp_pol_III_delta"/>
    <property type="match status" value="1"/>
</dbReference>
<name>A0A432VZA2_9GAMM</name>
<keyword evidence="4" id="KW-0548">Nucleotidyltransferase</keyword>
<protein>
    <recommendedName>
        <fullName evidence="2 9">DNA polymerase III subunit delta</fullName>
        <ecNumber evidence="1 9">2.7.7.7</ecNumber>
    </recommendedName>
</protein>
<reference evidence="11 12" key="1">
    <citation type="journal article" date="2011" name="Front. Microbiol.">
        <title>Genomic signatures of strain selection and enhancement in Bacillus atrophaeus var. globigii, a historical biowarfare simulant.</title>
        <authorList>
            <person name="Gibbons H.S."/>
            <person name="Broomall S.M."/>
            <person name="McNew L.A."/>
            <person name="Daligault H."/>
            <person name="Chapman C."/>
            <person name="Bruce D."/>
            <person name="Karavis M."/>
            <person name="Krepps M."/>
            <person name="McGregor P.A."/>
            <person name="Hong C."/>
            <person name="Park K.H."/>
            <person name="Akmal A."/>
            <person name="Feldman A."/>
            <person name="Lin J.S."/>
            <person name="Chang W.E."/>
            <person name="Higgs B.W."/>
            <person name="Demirev P."/>
            <person name="Lindquist J."/>
            <person name="Liem A."/>
            <person name="Fochler E."/>
            <person name="Read T.D."/>
            <person name="Tapia R."/>
            <person name="Johnson S."/>
            <person name="Bishop-Lilly K.A."/>
            <person name="Detter C."/>
            <person name="Han C."/>
            <person name="Sozhamannan S."/>
            <person name="Rosenzweig C.N."/>
            <person name="Skowronski E.W."/>
        </authorList>
    </citation>
    <scope>NUCLEOTIDE SEQUENCE [LARGE SCALE GENOMIC DNA]</scope>
    <source>
        <strain evidence="11 12">AK5</strain>
    </source>
</reference>
<dbReference type="Pfam" id="PF06144">
    <property type="entry name" value="DNA_pol3_delta"/>
    <property type="match status" value="1"/>
</dbReference>
<evidence type="ECO:0000313" key="12">
    <source>
        <dbReference type="Proteomes" id="UP000288212"/>
    </source>
</evidence>
<dbReference type="InterPro" id="IPR005790">
    <property type="entry name" value="DNA_polIII_delta"/>
</dbReference>
<accession>A0A432VZA2</accession>
<dbReference type="GO" id="GO:0006261">
    <property type="term" value="P:DNA-templated DNA replication"/>
    <property type="evidence" value="ECO:0007669"/>
    <property type="project" value="TreeGrafter"/>
</dbReference>
<dbReference type="GO" id="GO:0003677">
    <property type="term" value="F:DNA binding"/>
    <property type="evidence" value="ECO:0007669"/>
    <property type="project" value="InterPro"/>
</dbReference>
<evidence type="ECO:0000256" key="1">
    <source>
        <dbReference type="ARBA" id="ARBA00012417"/>
    </source>
</evidence>
<evidence type="ECO:0000259" key="10">
    <source>
        <dbReference type="Pfam" id="PF06144"/>
    </source>
</evidence>
<keyword evidence="12" id="KW-1185">Reference proteome</keyword>
<organism evidence="11 12">
    <name type="scientific">Aliidiomarina haloalkalitolerans</name>
    <dbReference type="NCBI Taxonomy" id="859059"/>
    <lineage>
        <taxon>Bacteria</taxon>
        <taxon>Pseudomonadati</taxon>
        <taxon>Pseudomonadota</taxon>
        <taxon>Gammaproteobacteria</taxon>
        <taxon>Alteromonadales</taxon>
        <taxon>Idiomarinaceae</taxon>
        <taxon>Aliidiomarina</taxon>
    </lineage>
</organism>
<dbReference type="Gene3D" id="1.10.8.60">
    <property type="match status" value="1"/>
</dbReference>
<dbReference type="SUPFAM" id="SSF48019">
    <property type="entry name" value="post-AAA+ oligomerization domain-like"/>
    <property type="match status" value="1"/>
</dbReference>
<dbReference type="SUPFAM" id="SSF52540">
    <property type="entry name" value="P-loop containing nucleoside triphosphate hydrolases"/>
    <property type="match status" value="1"/>
</dbReference>
<comment type="catalytic activity">
    <reaction evidence="8">
        <text>DNA(n) + a 2'-deoxyribonucleoside 5'-triphosphate = DNA(n+1) + diphosphate</text>
        <dbReference type="Rhea" id="RHEA:22508"/>
        <dbReference type="Rhea" id="RHEA-COMP:17339"/>
        <dbReference type="Rhea" id="RHEA-COMP:17340"/>
        <dbReference type="ChEBI" id="CHEBI:33019"/>
        <dbReference type="ChEBI" id="CHEBI:61560"/>
        <dbReference type="ChEBI" id="CHEBI:173112"/>
        <dbReference type="EC" id="2.7.7.7"/>
    </reaction>
</comment>
<dbReference type="EC" id="2.7.7.7" evidence="1 9"/>
<evidence type="ECO:0000256" key="9">
    <source>
        <dbReference type="NCBIfam" id="TIGR01128"/>
    </source>
</evidence>
<keyword evidence="5" id="KW-0235">DNA replication</keyword>
<dbReference type="InterPro" id="IPR008921">
    <property type="entry name" value="DNA_pol3_clamp-load_cplx_C"/>
</dbReference>
<dbReference type="GO" id="GO:0003887">
    <property type="term" value="F:DNA-directed DNA polymerase activity"/>
    <property type="evidence" value="ECO:0007669"/>
    <property type="project" value="UniProtKB-UniRule"/>
</dbReference>
<comment type="similarity">
    <text evidence="7">Belongs to the DNA polymerase HolA subunit family.</text>
</comment>
<evidence type="ECO:0000256" key="5">
    <source>
        <dbReference type="ARBA" id="ARBA00022705"/>
    </source>
</evidence>
<dbReference type="Gene3D" id="1.20.272.10">
    <property type="match status" value="1"/>
</dbReference>
<dbReference type="NCBIfam" id="TIGR01128">
    <property type="entry name" value="holA"/>
    <property type="match status" value="1"/>
</dbReference>
<sequence>MQVYPERLPQQLQDKLVPVYLVFGDDPFLVAEACDRIRQAAKTQGFDERKRLVQDKDFDWHTLFESSQTLSLFSSQQLIELELPELKLGREGGKALIDFAAQQAPDQLLLLFGPQLKKAHKDSKWFKTLSQNGVFVPVYTPSLAQLPNYIRTRAQQLQLQLSNDAVQLLASLYEGNLLALQQSLEKLQLLSLDSANTPASELQADQVQSMVEDNSRYDLFALQDAILNQDYGAFVHCLQRLLETGTDIVLVHWLLLRVHNSLKKVRHAQRQNKPLKAAMESEQIWDKNQSAFLALLAADSPTRNHARIELLERLELAIKRDSGEDPIILALHAGLLFFQQGNRALALNTYAKDEFYSNSPYSHFGWNL</sequence>
<dbReference type="Proteomes" id="UP000288212">
    <property type="component" value="Unassembled WGS sequence"/>
</dbReference>
<dbReference type="RefSeq" id="WP_126791336.1">
    <property type="nucleotide sequence ID" value="NZ_PIPI01000001.1"/>
</dbReference>
<dbReference type="GO" id="GO:0009360">
    <property type="term" value="C:DNA polymerase III complex"/>
    <property type="evidence" value="ECO:0007669"/>
    <property type="project" value="UniProtKB-UniRule"/>
</dbReference>
<dbReference type="PANTHER" id="PTHR34388">
    <property type="entry name" value="DNA POLYMERASE III SUBUNIT DELTA"/>
    <property type="match status" value="1"/>
</dbReference>
<evidence type="ECO:0000256" key="6">
    <source>
        <dbReference type="ARBA" id="ARBA00022932"/>
    </source>
</evidence>
<evidence type="ECO:0000256" key="2">
    <source>
        <dbReference type="ARBA" id="ARBA00017703"/>
    </source>
</evidence>
<comment type="caution">
    <text evidence="11">The sequence shown here is derived from an EMBL/GenBank/DDBJ whole genome shotgun (WGS) entry which is preliminary data.</text>
</comment>
<keyword evidence="6" id="KW-0239">DNA-directed DNA polymerase</keyword>
<dbReference type="InterPro" id="IPR027417">
    <property type="entry name" value="P-loop_NTPase"/>
</dbReference>
<evidence type="ECO:0000256" key="7">
    <source>
        <dbReference type="ARBA" id="ARBA00034754"/>
    </source>
</evidence>
<dbReference type="InterPro" id="IPR010372">
    <property type="entry name" value="DNA_pol3_delta_N"/>
</dbReference>
<dbReference type="Gene3D" id="3.40.50.300">
    <property type="entry name" value="P-loop containing nucleotide triphosphate hydrolases"/>
    <property type="match status" value="1"/>
</dbReference>
<evidence type="ECO:0000256" key="4">
    <source>
        <dbReference type="ARBA" id="ARBA00022695"/>
    </source>
</evidence>
<dbReference type="OrthoDB" id="9770982at2"/>
<dbReference type="PANTHER" id="PTHR34388:SF1">
    <property type="entry name" value="DNA POLYMERASE III SUBUNIT DELTA"/>
    <property type="match status" value="1"/>
</dbReference>
<dbReference type="AlphaFoldDB" id="A0A432VZA2"/>
<evidence type="ECO:0000256" key="8">
    <source>
        <dbReference type="ARBA" id="ARBA00049244"/>
    </source>
</evidence>
<dbReference type="EMBL" id="PIPI01000001">
    <property type="protein sequence ID" value="RUO21995.1"/>
    <property type="molecule type" value="Genomic_DNA"/>
</dbReference>
<evidence type="ECO:0000313" key="11">
    <source>
        <dbReference type="EMBL" id="RUO21995.1"/>
    </source>
</evidence>
<evidence type="ECO:0000256" key="3">
    <source>
        <dbReference type="ARBA" id="ARBA00022679"/>
    </source>
</evidence>
<proteinExistence type="inferred from homology"/>
<feature type="domain" description="DNA polymerase III delta N-terminal" evidence="10">
    <location>
        <begin position="20"/>
        <end position="136"/>
    </location>
</feature>
<keyword evidence="3" id="KW-0808">Transferase</keyword>
<gene>
    <name evidence="11" type="primary">holA</name>
    <name evidence="11" type="ORF">CWE06_03945</name>
</gene>